<sequence>MKVGRREYNFIIHF</sequence>
<proteinExistence type="predicted"/>
<reference evidence="1" key="1">
    <citation type="submission" date="2014-09" db="EMBL/GenBank/DDBJ databases">
        <authorList>
            <person name="Magalhaes I.L.F."/>
            <person name="Oliveira U."/>
            <person name="Santos F.R."/>
            <person name="Vidigal T.H.D.A."/>
            <person name="Brescovit A.D."/>
            <person name="Santos A.J."/>
        </authorList>
    </citation>
    <scope>NUCLEOTIDE SEQUENCE</scope>
    <source>
        <tissue evidence="1">Shoot tissue taken approximately 20 cm above the soil surface</tissue>
    </source>
</reference>
<dbReference type="EMBL" id="GBRH01229225">
    <property type="protein sequence ID" value="JAD68670.1"/>
    <property type="molecule type" value="Transcribed_RNA"/>
</dbReference>
<name>A0A0A9C5L1_ARUDO</name>
<protein>
    <submittedName>
        <fullName evidence="1">Uncharacterized protein</fullName>
    </submittedName>
</protein>
<evidence type="ECO:0000313" key="1">
    <source>
        <dbReference type="EMBL" id="JAD68670.1"/>
    </source>
</evidence>
<reference evidence="1" key="2">
    <citation type="journal article" date="2015" name="Data Brief">
        <title>Shoot transcriptome of the giant reed, Arundo donax.</title>
        <authorList>
            <person name="Barrero R.A."/>
            <person name="Guerrero F.D."/>
            <person name="Moolhuijzen P."/>
            <person name="Goolsby J.A."/>
            <person name="Tidwell J."/>
            <person name="Bellgard S.E."/>
            <person name="Bellgard M.I."/>
        </authorList>
    </citation>
    <scope>NUCLEOTIDE SEQUENCE</scope>
    <source>
        <tissue evidence="1">Shoot tissue taken approximately 20 cm above the soil surface</tissue>
    </source>
</reference>
<organism evidence="1">
    <name type="scientific">Arundo donax</name>
    <name type="common">Giant reed</name>
    <name type="synonym">Donax arundinaceus</name>
    <dbReference type="NCBI Taxonomy" id="35708"/>
    <lineage>
        <taxon>Eukaryota</taxon>
        <taxon>Viridiplantae</taxon>
        <taxon>Streptophyta</taxon>
        <taxon>Embryophyta</taxon>
        <taxon>Tracheophyta</taxon>
        <taxon>Spermatophyta</taxon>
        <taxon>Magnoliopsida</taxon>
        <taxon>Liliopsida</taxon>
        <taxon>Poales</taxon>
        <taxon>Poaceae</taxon>
        <taxon>PACMAD clade</taxon>
        <taxon>Arundinoideae</taxon>
        <taxon>Arundineae</taxon>
        <taxon>Arundo</taxon>
    </lineage>
</organism>
<accession>A0A0A9C5L1</accession>